<dbReference type="InterPro" id="IPR006260">
    <property type="entry name" value="TonB/TolA_C"/>
</dbReference>
<dbReference type="SUPFAM" id="SSF49464">
    <property type="entry name" value="Carboxypeptidase regulatory domain-like"/>
    <property type="match status" value="1"/>
</dbReference>
<dbReference type="PROSITE" id="PS52015">
    <property type="entry name" value="TONB_CTD"/>
    <property type="match status" value="1"/>
</dbReference>
<sequence length="706" mass="80259">MIQYILESIAFQLVFLIIYDFFLKRETFFQWNRAYLIGTYLISLFLPWIKIEAFQTDVPERFYTYPEYLWGANDAVVVSGAASSGFSISWEHGLLFGGMLLAALLFGYKMLQLYRLRRKGEIKSFKDFTRIVVSNSNVAFSFFRSIFLGDRIVEKEHEHIIEHELVHIQQRHTYDLLFFELMRIFGWFNPLVYVYQNRISELHEFIADAQVAKTGKEEQYELLLSQAFQTQNISFINQFFNSPLIKKRIVMLTKEKSLNIWKVKYLALVPMLIGILFYTSCDRDVSDDESEQQETITVGDIENLSLDEEKEVFTRLTEFSVQLQNWKLTLKDKNSIIEFSKPLREGSTISGPNGVPIKARMKIESSVLQDDFSLFDNHQDVLKLSIGGKNFNANVKDKDVPFSVVEEVPIFPGCEGASNTRACFQEKMQSHISKNFRYPEEAQKQSIQGRVSIMFTIDEQGNITNIRKRGPSPLLEDETVRIIEKLPQMKPGKQRGVAVRVPFSIPINFKLQQAGFNSSSKNQDGNTTTEKLHLNSNGPYPLVIIDGEETSKTELDEMNTERIKSVNVLKKEAALKKYGLKAKNGVIEIITKEGAVGDNSFRGNLQPIQIAGHNAPKEKADHSKADQNRIQVSGYTYDMAKNMVYGKITDGSMPLPGVNIAVQGSNYGVISDFDGAFAINAEKGDVITFQYIGLPTAKLSVTNSKS</sequence>
<feature type="transmembrane region" description="Helical" evidence="10">
    <location>
        <begin position="34"/>
        <end position="51"/>
    </location>
</feature>
<keyword evidence="8 10" id="KW-1133">Transmembrane helix</keyword>
<dbReference type="NCBIfam" id="TIGR01352">
    <property type="entry name" value="tonB_Cterm"/>
    <property type="match status" value="1"/>
</dbReference>
<organism evidence="12 13">
    <name type="scientific">Pricia antarctica</name>
    <dbReference type="NCBI Taxonomy" id="641691"/>
    <lineage>
        <taxon>Bacteria</taxon>
        <taxon>Pseudomonadati</taxon>
        <taxon>Bacteroidota</taxon>
        <taxon>Flavobacteriia</taxon>
        <taxon>Flavobacteriales</taxon>
        <taxon>Flavobacteriaceae</taxon>
        <taxon>Pricia</taxon>
    </lineage>
</organism>
<dbReference type="PANTHER" id="PTHR33446">
    <property type="entry name" value="PROTEIN TONB-RELATED"/>
    <property type="match status" value="1"/>
</dbReference>
<feature type="transmembrane region" description="Helical" evidence="10">
    <location>
        <begin position="263"/>
        <end position="280"/>
    </location>
</feature>
<keyword evidence="9 10" id="KW-0472">Membrane</keyword>
<keyword evidence="5" id="KW-0997">Cell inner membrane</keyword>
<keyword evidence="13" id="KW-1185">Reference proteome</keyword>
<evidence type="ECO:0000256" key="7">
    <source>
        <dbReference type="ARBA" id="ARBA00022927"/>
    </source>
</evidence>
<dbReference type="SUPFAM" id="SSF74653">
    <property type="entry name" value="TolA/TonB C-terminal domain"/>
    <property type="match status" value="1"/>
</dbReference>
<dbReference type="Proteomes" id="UP000199109">
    <property type="component" value="Unassembled WGS sequence"/>
</dbReference>
<evidence type="ECO:0000256" key="3">
    <source>
        <dbReference type="ARBA" id="ARBA00022448"/>
    </source>
</evidence>
<evidence type="ECO:0000259" key="11">
    <source>
        <dbReference type="PROSITE" id="PS52015"/>
    </source>
</evidence>
<dbReference type="STRING" id="641691.SAMN05421636_102454"/>
<evidence type="ECO:0000256" key="8">
    <source>
        <dbReference type="ARBA" id="ARBA00022989"/>
    </source>
</evidence>
<dbReference type="Gene3D" id="2.170.130.10">
    <property type="entry name" value="TonB-dependent receptor, plug domain"/>
    <property type="match status" value="1"/>
</dbReference>
<evidence type="ECO:0000256" key="2">
    <source>
        <dbReference type="ARBA" id="ARBA00006555"/>
    </source>
</evidence>
<dbReference type="CDD" id="cd07341">
    <property type="entry name" value="M56_BlaR1_MecR1_like"/>
    <property type="match status" value="1"/>
</dbReference>
<dbReference type="AlphaFoldDB" id="A0A1G6Z3S0"/>
<dbReference type="InterPro" id="IPR051045">
    <property type="entry name" value="TonB-dependent_transducer"/>
</dbReference>
<dbReference type="Pfam" id="PF05569">
    <property type="entry name" value="Peptidase_M56"/>
    <property type="match status" value="1"/>
</dbReference>
<feature type="domain" description="TonB C-terminal" evidence="11">
    <location>
        <begin position="423"/>
        <end position="518"/>
    </location>
</feature>
<dbReference type="EMBL" id="FNAO01000002">
    <property type="protein sequence ID" value="SDD96456.1"/>
    <property type="molecule type" value="Genomic_DNA"/>
</dbReference>
<evidence type="ECO:0000313" key="12">
    <source>
        <dbReference type="EMBL" id="SDD96456.1"/>
    </source>
</evidence>
<dbReference type="Gene3D" id="3.30.1150.10">
    <property type="match status" value="1"/>
</dbReference>
<dbReference type="Pfam" id="PF03544">
    <property type="entry name" value="TonB_C"/>
    <property type="match status" value="1"/>
</dbReference>
<dbReference type="Pfam" id="PF13715">
    <property type="entry name" value="CarbopepD_reg_2"/>
    <property type="match status" value="1"/>
</dbReference>
<keyword evidence="6 10" id="KW-0812">Transmembrane</keyword>
<comment type="similarity">
    <text evidence="2">Belongs to the TonB family.</text>
</comment>
<evidence type="ECO:0000256" key="1">
    <source>
        <dbReference type="ARBA" id="ARBA00004383"/>
    </source>
</evidence>
<dbReference type="InterPro" id="IPR037682">
    <property type="entry name" value="TonB_C"/>
</dbReference>
<evidence type="ECO:0000313" key="13">
    <source>
        <dbReference type="Proteomes" id="UP000199109"/>
    </source>
</evidence>
<dbReference type="PANTHER" id="PTHR33446:SF2">
    <property type="entry name" value="PROTEIN TONB"/>
    <property type="match status" value="1"/>
</dbReference>
<dbReference type="GO" id="GO:0098797">
    <property type="term" value="C:plasma membrane protein complex"/>
    <property type="evidence" value="ECO:0007669"/>
    <property type="project" value="TreeGrafter"/>
</dbReference>
<dbReference type="SUPFAM" id="SSF56935">
    <property type="entry name" value="Porins"/>
    <property type="match status" value="1"/>
</dbReference>
<evidence type="ECO:0000256" key="5">
    <source>
        <dbReference type="ARBA" id="ARBA00022519"/>
    </source>
</evidence>
<dbReference type="GO" id="GO:0055085">
    <property type="term" value="P:transmembrane transport"/>
    <property type="evidence" value="ECO:0007669"/>
    <property type="project" value="InterPro"/>
</dbReference>
<evidence type="ECO:0000256" key="6">
    <source>
        <dbReference type="ARBA" id="ARBA00022692"/>
    </source>
</evidence>
<name>A0A1G6Z3S0_9FLAO</name>
<evidence type="ECO:0000256" key="4">
    <source>
        <dbReference type="ARBA" id="ARBA00022475"/>
    </source>
</evidence>
<dbReference type="InterPro" id="IPR008756">
    <property type="entry name" value="Peptidase_M56"/>
</dbReference>
<reference evidence="12 13" key="1">
    <citation type="submission" date="2016-10" db="EMBL/GenBank/DDBJ databases">
        <authorList>
            <person name="de Groot N.N."/>
        </authorList>
    </citation>
    <scope>NUCLEOTIDE SEQUENCE [LARGE SCALE GENOMIC DNA]</scope>
    <source>
        <strain evidence="12 13">DSM 23421</strain>
    </source>
</reference>
<keyword evidence="7" id="KW-0653">Protein transport</keyword>
<gene>
    <name evidence="12" type="ORF">SAMN05421636_102454</name>
</gene>
<keyword evidence="4" id="KW-1003">Cell membrane</keyword>
<dbReference type="RefSeq" id="WP_175455263.1">
    <property type="nucleotide sequence ID" value="NZ_FNAO01000002.1"/>
</dbReference>
<evidence type="ECO:0000256" key="9">
    <source>
        <dbReference type="ARBA" id="ARBA00023136"/>
    </source>
</evidence>
<dbReference type="InterPro" id="IPR008969">
    <property type="entry name" value="CarboxyPept-like_regulatory"/>
</dbReference>
<accession>A0A1G6Z3S0</accession>
<evidence type="ECO:0000256" key="10">
    <source>
        <dbReference type="SAM" id="Phobius"/>
    </source>
</evidence>
<feature type="transmembrane region" description="Helical" evidence="10">
    <location>
        <begin position="6"/>
        <end position="22"/>
    </location>
</feature>
<comment type="subcellular location">
    <subcellularLocation>
        <location evidence="1">Cell inner membrane</location>
        <topology evidence="1">Single-pass membrane protein</topology>
        <orientation evidence="1">Periplasmic side</orientation>
    </subcellularLocation>
</comment>
<proteinExistence type="inferred from homology"/>
<protein>
    <submittedName>
        <fullName evidence="12">TonB family C-terminal domain-containing protein</fullName>
    </submittedName>
</protein>
<dbReference type="GO" id="GO:0015031">
    <property type="term" value="P:protein transport"/>
    <property type="evidence" value="ECO:0007669"/>
    <property type="project" value="UniProtKB-KW"/>
</dbReference>
<keyword evidence="3" id="KW-0813">Transport</keyword>
<feature type="transmembrane region" description="Helical" evidence="10">
    <location>
        <begin position="93"/>
        <end position="111"/>
    </location>
</feature>
<dbReference type="InterPro" id="IPR037066">
    <property type="entry name" value="Plug_dom_sf"/>
</dbReference>
<dbReference type="GO" id="GO:0031992">
    <property type="term" value="F:energy transducer activity"/>
    <property type="evidence" value="ECO:0007669"/>
    <property type="project" value="TreeGrafter"/>
</dbReference>